<dbReference type="Proteomes" id="UP000773614">
    <property type="component" value="Unassembled WGS sequence"/>
</dbReference>
<dbReference type="OrthoDB" id="9814124at2"/>
<evidence type="ECO:0000259" key="1">
    <source>
        <dbReference type="Pfam" id="PF01370"/>
    </source>
</evidence>
<sequence length="311" mass="31608">MIAAVTGATGYVGQFVVGRLLAEGVAVRAWHRGAVPPPLFPGVEWLAGNLRDAASIGRLVAGAGILVHCALEHVPGRYRGGEGGDVAGFYEANLAGSVRLLQAAREAGVARALVLSSRAALGDSRPAGLLGDDAQPQPDSHYGAVKAALEAVVSAYGRGEGWPVAALRPTGIYGLVQPVERSKWFGLVAAALDGAAAPEPRAGSEVHGADVAEAVWRIVTADPALVAGRAFNCSDLAVDRADLIGILEGLAGRPLARPARAPAPRIVMSCPGLAALGVVFGGRPRLEATVAELAAQVEAGGCRAGLRQRGA</sequence>
<name>A0A964WTH3_9HYPH</name>
<accession>A0A964WTH3</accession>
<dbReference type="EMBL" id="SPKJ01000026">
    <property type="protein sequence ID" value="MYZ47976.1"/>
    <property type="molecule type" value="Genomic_DNA"/>
</dbReference>
<protein>
    <submittedName>
        <fullName evidence="2">NAD(P)-dependent oxidoreductase</fullName>
    </submittedName>
</protein>
<dbReference type="PANTHER" id="PTHR48079">
    <property type="entry name" value="PROTEIN YEEZ"/>
    <property type="match status" value="1"/>
</dbReference>
<dbReference type="InterPro" id="IPR036291">
    <property type="entry name" value="NAD(P)-bd_dom_sf"/>
</dbReference>
<evidence type="ECO:0000313" key="2">
    <source>
        <dbReference type="EMBL" id="MYZ47976.1"/>
    </source>
</evidence>
<dbReference type="RefSeq" id="WP_161140327.1">
    <property type="nucleotide sequence ID" value="NZ_SPKJ01000026.1"/>
</dbReference>
<organism evidence="2 3">
    <name type="scientific">Propylenella binzhouense</name>
    <dbReference type="NCBI Taxonomy" id="2555902"/>
    <lineage>
        <taxon>Bacteria</taxon>
        <taxon>Pseudomonadati</taxon>
        <taxon>Pseudomonadota</taxon>
        <taxon>Alphaproteobacteria</taxon>
        <taxon>Hyphomicrobiales</taxon>
        <taxon>Propylenellaceae</taxon>
        <taxon>Propylenella</taxon>
    </lineage>
</organism>
<comment type="caution">
    <text evidence="2">The sequence shown here is derived from an EMBL/GenBank/DDBJ whole genome shotgun (WGS) entry which is preliminary data.</text>
</comment>
<reference evidence="2" key="1">
    <citation type="submission" date="2019-03" db="EMBL/GenBank/DDBJ databases">
        <title>Afifella sp. nov., isolated from activated sludge.</title>
        <authorList>
            <person name="Li Q."/>
            <person name="Liu Y."/>
        </authorList>
    </citation>
    <scope>NUCLEOTIDE SEQUENCE</scope>
    <source>
        <strain evidence="2">L72</strain>
    </source>
</reference>
<dbReference type="AlphaFoldDB" id="A0A964WTH3"/>
<dbReference type="SUPFAM" id="SSF51735">
    <property type="entry name" value="NAD(P)-binding Rossmann-fold domains"/>
    <property type="match status" value="1"/>
</dbReference>
<dbReference type="GO" id="GO:0005737">
    <property type="term" value="C:cytoplasm"/>
    <property type="evidence" value="ECO:0007669"/>
    <property type="project" value="TreeGrafter"/>
</dbReference>
<dbReference type="PANTHER" id="PTHR48079:SF6">
    <property type="entry name" value="NAD(P)-BINDING DOMAIN-CONTAINING PROTEIN-RELATED"/>
    <property type="match status" value="1"/>
</dbReference>
<dbReference type="GO" id="GO:0004029">
    <property type="term" value="F:aldehyde dehydrogenase (NAD+) activity"/>
    <property type="evidence" value="ECO:0007669"/>
    <property type="project" value="TreeGrafter"/>
</dbReference>
<keyword evidence="3" id="KW-1185">Reference proteome</keyword>
<dbReference type="Pfam" id="PF01370">
    <property type="entry name" value="Epimerase"/>
    <property type="match status" value="1"/>
</dbReference>
<dbReference type="InterPro" id="IPR051783">
    <property type="entry name" value="NAD(P)-dependent_oxidoreduct"/>
</dbReference>
<gene>
    <name evidence="2" type="ORF">E4O86_09665</name>
</gene>
<proteinExistence type="predicted"/>
<dbReference type="Gene3D" id="3.40.50.720">
    <property type="entry name" value="NAD(P)-binding Rossmann-like Domain"/>
    <property type="match status" value="1"/>
</dbReference>
<evidence type="ECO:0000313" key="3">
    <source>
        <dbReference type="Proteomes" id="UP000773614"/>
    </source>
</evidence>
<dbReference type="InterPro" id="IPR001509">
    <property type="entry name" value="Epimerase_deHydtase"/>
</dbReference>
<feature type="domain" description="NAD-dependent epimerase/dehydratase" evidence="1">
    <location>
        <begin position="4"/>
        <end position="233"/>
    </location>
</feature>